<gene>
    <name evidence="1" type="ORF">Bca52824_034555</name>
</gene>
<dbReference type="EMBL" id="JAAMPC010000008">
    <property type="protein sequence ID" value="KAG2298083.1"/>
    <property type="molecule type" value="Genomic_DNA"/>
</dbReference>
<organism evidence="1 2">
    <name type="scientific">Brassica carinata</name>
    <name type="common">Ethiopian mustard</name>
    <name type="synonym">Abyssinian cabbage</name>
    <dbReference type="NCBI Taxonomy" id="52824"/>
    <lineage>
        <taxon>Eukaryota</taxon>
        <taxon>Viridiplantae</taxon>
        <taxon>Streptophyta</taxon>
        <taxon>Embryophyta</taxon>
        <taxon>Tracheophyta</taxon>
        <taxon>Spermatophyta</taxon>
        <taxon>Magnoliopsida</taxon>
        <taxon>eudicotyledons</taxon>
        <taxon>Gunneridae</taxon>
        <taxon>Pentapetalae</taxon>
        <taxon>rosids</taxon>
        <taxon>malvids</taxon>
        <taxon>Brassicales</taxon>
        <taxon>Brassicaceae</taxon>
        <taxon>Brassiceae</taxon>
        <taxon>Brassica</taxon>
    </lineage>
</organism>
<evidence type="ECO:0008006" key="3">
    <source>
        <dbReference type="Google" id="ProtNLM"/>
    </source>
</evidence>
<comment type="caution">
    <text evidence="1">The sequence shown here is derived from an EMBL/GenBank/DDBJ whole genome shotgun (WGS) entry which is preliminary data.</text>
</comment>
<sequence length="400" mass="45839">MDRQQVVKNWVRSNRLSIGAFLETRVIEENAAAVFEAVILGWRYETNYSVNPAVSVVIYSKSDQMVVCGVFSPETNLSYTAISVYGYNTVVQRRSLWEELVTVTGMSFVKEASLIMGDFNHIRVASEHFSIAPYPLPVNCGLDDLETRGVFFSWSNGRPEDPILRKLDRVLGNDSWRQSFPDLVAVFEAPGDSDHAPCVVDFEVVPEIRKTSFKYFSFLSTHPRFLGDIQAPWNESILTGSKMEINRVGSANIQLRAKDAMMNLKSVQERLLTAPSDLLFREEFVARKQWKFFEAAQSVFFIRKSRVRWLKDGDANTKFYFKLMVAHQARNAIRYLIDAQGVKITNKMQIKDMVVSYFQNLLGAVNGEVMPLSVEELWFLMVFRCSEEIKEKLLWIPSVE</sequence>
<name>A0A8X7S2M6_BRACI</name>
<dbReference type="AlphaFoldDB" id="A0A8X7S2M6"/>
<dbReference type="InterPro" id="IPR036691">
    <property type="entry name" value="Endo/exonu/phosph_ase_sf"/>
</dbReference>
<dbReference type="Proteomes" id="UP000886595">
    <property type="component" value="Unassembled WGS sequence"/>
</dbReference>
<keyword evidence="2" id="KW-1185">Reference proteome</keyword>
<dbReference type="OrthoDB" id="1748011at2759"/>
<evidence type="ECO:0000313" key="2">
    <source>
        <dbReference type="Proteomes" id="UP000886595"/>
    </source>
</evidence>
<accession>A0A8X7S2M6</accession>
<dbReference type="Gene3D" id="3.60.10.10">
    <property type="entry name" value="Endonuclease/exonuclease/phosphatase"/>
    <property type="match status" value="1"/>
</dbReference>
<dbReference type="SUPFAM" id="SSF56219">
    <property type="entry name" value="DNase I-like"/>
    <property type="match status" value="1"/>
</dbReference>
<evidence type="ECO:0000313" key="1">
    <source>
        <dbReference type="EMBL" id="KAG2298083.1"/>
    </source>
</evidence>
<dbReference type="PANTHER" id="PTHR33710">
    <property type="entry name" value="BNAC02G09200D PROTEIN"/>
    <property type="match status" value="1"/>
</dbReference>
<protein>
    <recommendedName>
        <fullName evidence="3">Endonuclease/exonuclease/phosphatase domain-containing protein</fullName>
    </recommendedName>
</protein>
<dbReference type="PANTHER" id="PTHR33710:SF77">
    <property type="entry name" value="DNASE I-LIKE SUPERFAMILY PROTEIN"/>
    <property type="match status" value="1"/>
</dbReference>
<reference evidence="1 2" key="1">
    <citation type="submission" date="2020-02" db="EMBL/GenBank/DDBJ databases">
        <authorList>
            <person name="Ma Q."/>
            <person name="Huang Y."/>
            <person name="Song X."/>
            <person name="Pei D."/>
        </authorList>
    </citation>
    <scope>NUCLEOTIDE SEQUENCE [LARGE SCALE GENOMIC DNA]</scope>
    <source>
        <strain evidence="1">Sxm20200214</strain>
        <tissue evidence="1">Leaf</tissue>
    </source>
</reference>
<proteinExistence type="predicted"/>